<dbReference type="EMBL" id="JADEXQ010000013">
    <property type="protein sequence ID" value="MBE9029235.1"/>
    <property type="molecule type" value="Genomic_DNA"/>
</dbReference>
<gene>
    <name evidence="2" type="ORF">IQ266_05600</name>
</gene>
<protein>
    <submittedName>
        <fullName evidence="2">Type II secretion system protein</fullName>
    </submittedName>
</protein>
<keyword evidence="1" id="KW-0472">Membrane</keyword>
<keyword evidence="1" id="KW-1133">Transmembrane helix</keyword>
<proteinExistence type="predicted"/>
<evidence type="ECO:0000313" key="3">
    <source>
        <dbReference type="Proteomes" id="UP000625316"/>
    </source>
</evidence>
<name>A0A928VJ12_9CYAN</name>
<feature type="transmembrane region" description="Helical" evidence="1">
    <location>
        <begin position="49"/>
        <end position="68"/>
    </location>
</feature>
<sequence>MNSNSPRRASATTPQPLRLQQRLALNLLTRSQPSNRACVNDGFTLIESLVAIVIIAVTIVSITPPIFWATATRVQNRRAEQAVQIAQGEVDRVRAVVERKTATLEQLPPESGSGSLKPDAAAPNNVIPAGTKLRSQVPGCNVDDGNQTVSVGDAILVDTDPEPVGSATPCAPEFLVQTFRGNGLPNTTATTVPDGFVMGVRVYSIIAEDSIRGGTAKAEAGSLRSTNGLGSQKTRPLTVLYSTVVKSNRSDGLGIYRQLCEAAGQACFAAPGT</sequence>
<dbReference type="NCBIfam" id="TIGR02532">
    <property type="entry name" value="IV_pilin_GFxxxE"/>
    <property type="match status" value="1"/>
</dbReference>
<keyword evidence="3" id="KW-1185">Reference proteome</keyword>
<organism evidence="2 3">
    <name type="scientific">Romeriopsis navalis LEGE 11480</name>
    <dbReference type="NCBI Taxonomy" id="2777977"/>
    <lineage>
        <taxon>Bacteria</taxon>
        <taxon>Bacillati</taxon>
        <taxon>Cyanobacteriota</taxon>
        <taxon>Cyanophyceae</taxon>
        <taxon>Leptolyngbyales</taxon>
        <taxon>Leptolyngbyaceae</taxon>
        <taxon>Romeriopsis</taxon>
        <taxon>Romeriopsis navalis</taxon>
    </lineage>
</organism>
<evidence type="ECO:0000256" key="1">
    <source>
        <dbReference type="SAM" id="Phobius"/>
    </source>
</evidence>
<dbReference type="RefSeq" id="WP_264324055.1">
    <property type="nucleotide sequence ID" value="NZ_JADEXQ010000013.1"/>
</dbReference>
<reference evidence="2" key="1">
    <citation type="submission" date="2020-10" db="EMBL/GenBank/DDBJ databases">
        <authorList>
            <person name="Castelo-Branco R."/>
            <person name="Eusebio N."/>
            <person name="Adriana R."/>
            <person name="Vieira A."/>
            <person name="Brugerolle De Fraissinette N."/>
            <person name="Rezende De Castro R."/>
            <person name="Schneider M.P."/>
            <person name="Vasconcelos V."/>
            <person name="Leao P.N."/>
        </authorList>
    </citation>
    <scope>NUCLEOTIDE SEQUENCE</scope>
    <source>
        <strain evidence="2">LEGE 11480</strain>
    </source>
</reference>
<comment type="caution">
    <text evidence="2">The sequence shown here is derived from an EMBL/GenBank/DDBJ whole genome shotgun (WGS) entry which is preliminary data.</text>
</comment>
<keyword evidence="1" id="KW-0812">Transmembrane</keyword>
<dbReference type="InterPro" id="IPR012902">
    <property type="entry name" value="N_methyl_site"/>
</dbReference>
<evidence type="ECO:0000313" key="2">
    <source>
        <dbReference type="EMBL" id="MBE9029235.1"/>
    </source>
</evidence>
<dbReference type="Proteomes" id="UP000625316">
    <property type="component" value="Unassembled WGS sequence"/>
</dbReference>
<accession>A0A928VJ12</accession>
<dbReference type="Pfam" id="PF07963">
    <property type="entry name" value="N_methyl"/>
    <property type="match status" value="1"/>
</dbReference>
<dbReference type="AlphaFoldDB" id="A0A928VJ12"/>